<dbReference type="SUPFAM" id="SSF52091">
    <property type="entry name" value="SpoIIaa-like"/>
    <property type="match status" value="1"/>
</dbReference>
<evidence type="ECO:0000313" key="5">
    <source>
        <dbReference type="Proteomes" id="UP000078454"/>
    </source>
</evidence>
<feature type="domain" description="STAS" evidence="3">
    <location>
        <begin position="6"/>
        <end position="110"/>
    </location>
</feature>
<accession>A0A198A897</accession>
<dbReference type="RefSeq" id="WP_068665726.1">
    <property type="nucleotide sequence ID" value="NZ_LYPB01000072.1"/>
</dbReference>
<keyword evidence="5" id="KW-1185">Reference proteome</keyword>
<dbReference type="PANTHER" id="PTHR33495">
    <property type="entry name" value="ANTI-SIGMA FACTOR ANTAGONIST TM_1081-RELATED-RELATED"/>
    <property type="match status" value="1"/>
</dbReference>
<dbReference type="Proteomes" id="UP000078454">
    <property type="component" value="Unassembled WGS sequence"/>
</dbReference>
<dbReference type="InterPro" id="IPR036513">
    <property type="entry name" value="STAS_dom_sf"/>
</dbReference>
<dbReference type="PROSITE" id="PS50801">
    <property type="entry name" value="STAS"/>
    <property type="match status" value="1"/>
</dbReference>
<dbReference type="STRING" id="1850517.A8708_21370"/>
<dbReference type="EMBL" id="LYPB01000072">
    <property type="protein sequence ID" value="OAS17330.1"/>
    <property type="molecule type" value="Genomic_DNA"/>
</dbReference>
<name>A0A198A897_9BACL</name>
<dbReference type="PANTHER" id="PTHR33495:SF2">
    <property type="entry name" value="ANTI-SIGMA FACTOR ANTAGONIST TM_1081-RELATED"/>
    <property type="match status" value="1"/>
</dbReference>
<dbReference type="GO" id="GO:0043856">
    <property type="term" value="F:anti-sigma factor antagonist activity"/>
    <property type="evidence" value="ECO:0007669"/>
    <property type="project" value="InterPro"/>
</dbReference>
<dbReference type="AlphaFoldDB" id="A0A198A897"/>
<sequence>MSSERFEVTLEESEKSIQLIIRGELDLAAAKAFRQALEAVVHREDKALILNLKDLNYIDSTGIGIVVSTLKIRDEIKSPFAVHDIPPGIRKLFDLTGITGFLNEGIEGSV</sequence>
<reference evidence="4 5" key="1">
    <citation type="submission" date="2016-05" db="EMBL/GenBank/DDBJ databases">
        <title>Paenibacillus sp. 1ZS3-15 nov., isolated from the rhizosphere soil.</title>
        <authorList>
            <person name="Zhang X.X."/>
            <person name="Zhang J."/>
        </authorList>
    </citation>
    <scope>NUCLEOTIDE SEQUENCE [LARGE SCALE GENOMIC DNA]</scope>
    <source>
        <strain evidence="4 5">1ZS3-15</strain>
    </source>
</reference>
<protein>
    <recommendedName>
        <fullName evidence="2">Anti-sigma factor antagonist</fullName>
    </recommendedName>
</protein>
<organism evidence="4 5">
    <name type="scientific">Paenibacillus oryzisoli</name>
    <dbReference type="NCBI Taxonomy" id="1850517"/>
    <lineage>
        <taxon>Bacteria</taxon>
        <taxon>Bacillati</taxon>
        <taxon>Bacillota</taxon>
        <taxon>Bacilli</taxon>
        <taxon>Bacillales</taxon>
        <taxon>Paenibacillaceae</taxon>
        <taxon>Paenibacillus</taxon>
    </lineage>
</organism>
<evidence type="ECO:0000256" key="2">
    <source>
        <dbReference type="RuleBase" id="RU003749"/>
    </source>
</evidence>
<dbReference type="OrthoDB" id="9793697at2"/>
<evidence type="ECO:0000259" key="3">
    <source>
        <dbReference type="PROSITE" id="PS50801"/>
    </source>
</evidence>
<comment type="similarity">
    <text evidence="1 2">Belongs to the anti-sigma-factor antagonist family.</text>
</comment>
<dbReference type="InterPro" id="IPR002645">
    <property type="entry name" value="STAS_dom"/>
</dbReference>
<gene>
    <name evidence="4" type="ORF">A8708_21370</name>
</gene>
<evidence type="ECO:0000256" key="1">
    <source>
        <dbReference type="ARBA" id="ARBA00009013"/>
    </source>
</evidence>
<dbReference type="CDD" id="cd07043">
    <property type="entry name" value="STAS_anti-anti-sigma_factors"/>
    <property type="match status" value="1"/>
</dbReference>
<dbReference type="NCBIfam" id="TIGR00377">
    <property type="entry name" value="ant_ant_sig"/>
    <property type="match status" value="1"/>
</dbReference>
<dbReference type="Pfam" id="PF01740">
    <property type="entry name" value="STAS"/>
    <property type="match status" value="1"/>
</dbReference>
<comment type="caution">
    <text evidence="4">The sequence shown here is derived from an EMBL/GenBank/DDBJ whole genome shotgun (WGS) entry which is preliminary data.</text>
</comment>
<dbReference type="Gene3D" id="3.30.750.24">
    <property type="entry name" value="STAS domain"/>
    <property type="match status" value="1"/>
</dbReference>
<evidence type="ECO:0000313" key="4">
    <source>
        <dbReference type="EMBL" id="OAS17330.1"/>
    </source>
</evidence>
<dbReference type="InterPro" id="IPR003658">
    <property type="entry name" value="Anti-sigma_ant"/>
</dbReference>
<proteinExistence type="inferred from homology"/>